<dbReference type="GO" id="GO:0022625">
    <property type="term" value="C:cytosolic large ribosomal subunit"/>
    <property type="evidence" value="ECO:0007669"/>
    <property type="project" value="TreeGrafter"/>
</dbReference>
<dbReference type="Gene3D" id="2.40.240.10">
    <property type="entry name" value="Ribosomal Protein L25, Chain P"/>
    <property type="match status" value="1"/>
</dbReference>
<evidence type="ECO:0000256" key="6">
    <source>
        <dbReference type="SAM" id="MobiDB-lite"/>
    </source>
</evidence>
<evidence type="ECO:0000256" key="3">
    <source>
        <dbReference type="ARBA" id="ARBA00022980"/>
    </source>
</evidence>
<dbReference type="GO" id="GO:0008097">
    <property type="term" value="F:5S rRNA binding"/>
    <property type="evidence" value="ECO:0007669"/>
    <property type="project" value="InterPro"/>
</dbReference>
<dbReference type="AlphaFoldDB" id="A0A518CKF9"/>
<dbReference type="PANTHER" id="PTHR33284">
    <property type="entry name" value="RIBOSOMAL PROTEIN L25/GLN-TRNA SYNTHETASE, ANTI-CODON-BINDING DOMAIN-CONTAINING PROTEIN"/>
    <property type="match status" value="1"/>
</dbReference>
<evidence type="ECO:0000259" key="8">
    <source>
        <dbReference type="Pfam" id="PF14693"/>
    </source>
</evidence>
<evidence type="ECO:0000256" key="1">
    <source>
        <dbReference type="ARBA" id="ARBA00022730"/>
    </source>
</evidence>
<feature type="region of interest" description="Disordered" evidence="6">
    <location>
        <begin position="183"/>
        <end position="210"/>
    </location>
</feature>
<dbReference type="GO" id="GO:0006412">
    <property type="term" value="P:translation"/>
    <property type="evidence" value="ECO:0007669"/>
    <property type="project" value="UniProtKB-UniRule"/>
</dbReference>
<evidence type="ECO:0000313" key="9">
    <source>
        <dbReference type="EMBL" id="QDU79715.1"/>
    </source>
</evidence>
<keyword evidence="3 5" id="KW-0689">Ribosomal protein</keyword>
<dbReference type="KEGG" id="plon:Pla110_14290"/>
<dbReference type="GO" id="GO:0003735">
    <property type="term" value="F:structural constituent of ribosome"/>
    <property type="evidence" value="ECO:0007669"/>
    <property type="project" value="InterPro"/>
</dbReference>
<evidence type="ECO:0000313" key="10">
    <source>
        <dbReference type="Proteomes" id="UP000317178"/>
    </source>
</evidence>
<keyword evidence="2 5" id="KW-0694">RNA-binding</keyword>
<accession>A0A518CKF9</accession>
<dbReference type="InterPro" id="IPR020057">
    <property type="entry name" value="Ribosomal_bL25_b-dom"/>
</dbReference>
<dbReference type="InterPro" id="IPR037121">
    <property type="entry name" value="Ribosomal_bL25_C"/>
</dbReference>
<keyword evidence="1 5" id="KW-0699">rRNA-binding</keyword>
<dbReference type="InterPro" id="IPR001021">
    <property type="entry name" value="Ribosomal_bL25_long"/>
</dbReference>
<gene>
    <name evidence="5 9" type="primary">ctc</name>
    <name evidence="5" type="synonym">rplY</name>
    <name evidence="9" type="ORF">Pla110_14290</name>
</gene>
<dbReference type="SUPFAM" id="SSF50715">
    <property type="entry name" value="Ribosomal protein L25-like"/>
    <property type="match status" value="1"/>
</dbReference>
<protein>
    <recommendedName>
        <fullName evidence="5">Large ribosomal subunit protein bL25</fullName>
    </recommendedName>
    <alternativeName>
        <fullName evidence="5">General stress protein CTC</fullName>
    </alternativeName>
</protein>
<dbReference type="Gene3D" id="2.170.120.20">
    <property type="entry name" value="Ribosomal protein L25, beta domain"/>
    <property type="match status" value="1"/>
</dbReference>
<organism evidence="9 10">
    <name type="scientific">Polystyrenella longa</name>
    <dbReference type="NCBI Taxonomy" id="2528007"/>
    <lineage>
        <taxon>Bacteria</taxon>
        <taxon>Pseudomonadati</taxon>
        <taxon>Planctomycetota</taxon>
        <taxon>Planctomycetia</taxon>
        <taxon>Planctomycetales</taxon>
        <taxon>Planctomycetaceae</taxon>
        <taxon>Polystyrenella</taxon>
    </lineage>
</organism>
<dbReference type="Proteomes" id="UP000317178">
    <property type="component" value="Chromosome"/>
</dbReference>
<dbReference type="InterPro" id="IPR020930">
    <property type="entry name" value="Ribosomal_uL5_bac-type"/>
</dbReference>
<dbReference type="InterPro" id="IPR020056">
    <property type="entry name" value="Rbsml_bL25/Gln-tRNA_synth_N"/>
</dbReference>
<reference evidence="9 10" key="1">
    <citation type="submission" date="2019-02" db="EMBL/GenBank/DDBJ databases">
        <title>Deep-cultivation of Planctomycetes and their phenomic and genomic characterization uncovers novel biology.</title>
        <authorList>
            <person name="Wiegand S."/>
            <person name="Jogler M."/>
            <person name="Boedeker C."/>
            <person name="Pinto D."/>
            <person name="Vollmers J."/>
            <person name="Rivas-Marin E."/>
            <person name="Kohn T."/>
            <person name="Peeters S.H."/>
            <person name="Heuer A."/>
            <person name="Rast P."/>
            <person name="Oberbeckmann S."/>
            <person name="Bunk B."/>
            <person name="Jeske O."/>
            <person name="Meyerdierks A."/>
            <person name="Storesund J.E."/>
            <person name="Kallscheuer N."/>
            <person name="Luecker S."/>
            <person name="Lage O.M."/>
            <person name="Pohl T."/>
            <person name="Merkel B.J."/>
            <person name="Hornburger P."/>
            <person name="Mueller R.-W."/>
            <person name="Bruemmer F."/>
            <person name="Labrenz M."/>
            <person name="Spormann A.M."/>
            <person name="Op den Camp H."/>
            <person name="Overmann J."/>
            <person name="Amann R."/>
            <person name="Jetten M.S.M."/>
            <person name="Mascher T."/>
            <person name="Medema M.H."/>
            <person name="Devos D.P."/>
            <person name="Kaster A.-K."/>
            <person name="Ovreas L."/>
            <person name="Rohde M."/>
            <person name="Galperin M.Y."/>
            <person name="Jogler C."/>
        </authorList>
    </citation>
    <scope>NUCLEOTIDE SEQUENCE [LARGE SCALE GENOMIC DNA]</scope>
    <source>
        <strain evidence="9 10">Pla110</strain>
    </source>
</reference>
<comment type="function">
    <text evidence="5">This is one of the proteins that binds to the 5S RNA in the ribosome where it forms part of the central protuberance.</text>
</comment>
<dbReference type="CDD" id="cd00495">
    <property type="entry name" value="Ribosomal_L25_TL5_CTC"/>
    <property type="match status" value="1"/>
</dbReference>
<keyword evidence="10" id="KW-1185">Reference proteome</keyword>
<dbReference type="Pfam" id="PF14693">
    <property type="entry name" value="Ribosomal_TL5_C"/>
    <property type="match status" value="1"/>
</dbReference>
<dbReference type="RefSeq" id="WP_144994547.1">
    <property type="nucleotide sequence ID" value="NZ_CP036281.1"/>
</dbReference>
<feature type="compositionally biased region" description="Acidic residues" evidence="6">
    <location>
        <begin position="185"/>
        <end position="196"/>
    </location>
</feature>
<evidence type="ECO:0000256" key="2">
    <source>
        <dbReference type="ARBA" id="ARBA00022884"/>
    </source>
</evidence>
<proteinExistence type="inferred from homology"/>
<comment type="subunit">
    <text evidence="5">Part of the 50S ribosomal subunit; part of the 5S rRNA/L5/L18/L25 subcomplex. Contacts the 5S rRNA. Binds to the 5S rRNA independently of L5 and L18.</text>
</comment>
<dbReference type="OrthoDB" id="9790002at2"/>
<dbReference type="InterPro" id="IPR029751">
    <property type="entry name" value="Ribosomal_L25_dom"/>
</dbReference>
<dbReference type="HAMAP" id="MF_01334">
    <property type="entry name" value="Ribosomal_bL25_CTC"/>
    <property type="match status" value="1"/>
</dbReference>
<evidence type="ECO:0000259" key="7">
    <source>
        <dbReference type="Pfam" id="PF01386"/>
    </source>
</evidence>
<dbReference type="NCBIfam" id="TIGR00731">
    <property type="entry name" value="bL25_bact_ctc"/>
    <property type="match status" value="1"/>
</dbReference>
<dbReference type="InterPro" id="IPR011035">
    <property type="entry name" value="Ribosomal_bL25/Gln-tRNA_synth"/>
</dbReference>
<dbReference type="EMBL" id="CP036281">
    <property type="protein sequence ID" value="QDU79715.1"/>
    <property type="molecule type" value="Genomic_DNA"/>
</dbReference>
<dbReference type="PANTHER" id="PTHR33284:SF1">
    <property type="entry name" value="RIBOSOMAL PROTEIN L25_GLN-TRNA SYNTHETASE, ANTI-CODON-BINDING DOMAIN-CONTAINING PROTEIN"/>
    <property type="match status" value="1"/>
</dbReference>
<evidence type="ECO:0000256" key="5">
    <source>
        <dbReference type="HAMAP-Rule" id="MF_01334"/>
    </source>
</evidence>
<sequence length="210" mass="23250">MTSAINLDVEKRSEIGSRASRKLRAQNLVPGIVFGHKQDSVPVTVKREDIDSILQSHDKVVDLQLDGKTETAVITQLHWDTFGVNINHVDFQRVDPNERVQVEINIVLKGLAHGVTEGGSLEQMHRRLSIECPAISIPHELVVRISDMNIGDELTVGDLKLPENVTLLEDASIMVAHVIKPTVEDLTEEEDEDAPTEPELAGKSSDKDEE</sequence>
<evidence type="ECO:0000256" key="4">
    <source>
        <dbReference type="ARBA" id="ARBA00023274"/>
    </source>
</evidence>
<feature type="domain" description="Large ribosomal subunit protein bL25 beta" evidence="8">
    <location>
        <begin position="100"/>
        <end position="181"/>
    </location>
</feature>
<dbReference type="Pfam" id="PF01386">
    <property type="entry name" value="Ribosomal_L25p"/>
    <property type="match status" value="1"/>
</dbReference>
<keyword evidence="4 5" id="KW-0687">Ribonucleoprotein</keyword>
<feature type="domain" description="Large ribosomal subunit protein bL25 L25" evidence="7">
    <location>
        <begin position="7"/>
        <end position="91"/>
    </location>
</feature>
<comment type="similarity">
    <text evidence="5">Belongs to the bacterial ribosomal protein bL25 family. CTC subfamily.</text>
</comment>
<name>A0A518CKF9_9PLAN</name>